<dbReference type="EMBL" id="SLUL01000023">
    <property type="protein sequence ID" value="TCL44787.1"/>
    <property type="molecule type" value="Genomic_DNA"/>
</dbReference>
<sequence length="35" mass="4047">MMILEYLTDVSFVLITLIGSLVALSFVYVRKKRAR</sequence>
<keyword evidence="3" id="KW-1185">Reference proteome</keyword>
<comment type="caution">
    <text evidence="2">The sequence shown here is derived from an EMBL/GenBank/DDBJ whole genome shotgun (WGS) entry which is preliminary data.</text>
</comment>
<keyword evidence="1" id="KW-0812">Transmembrane</keyword>
<protein>
    <submittedName>
        <fullName evidence="2">Uncharacterized protein</fullName>
    </submittedName>
</protein>
<feature type="transmembrane region" description="Helical" evidence="1">
    <location>
        <begin position="6"/>
        <end position="29"/>
    </location>
</feature>
<dbReference type="Proteomes" id="UP000295658">
    <property type="component" value="Unassembled WGS sequence"/>
</dbReference>
<keyword evidence="1" id="KW-1133">Transmembrane helix</keyword>
<accession>A0A4R1Q9A4</accession>
<organism evidence="2 3">
    <name type="scientific">Thermolongibacillus altinsuensis</name>
    <dbReference type="NCBI Taxonomy" id="575256"/>
    <lineage>
        <taxon>Bacteria</taxon>
        <taxon>Bacillati</taxon>
        <taxon>Bacillota</taxon>
        <taxon>Bacilli</taxon>
        <taxon>Bacillales</taxon>
        <taxon>Anoxybacillaceae</taxon>
        <taxon>Thermolongibacillus</taxon>
    </lineage>
</organism>
<evidence type="ECO:0000313" key="2">
    <source>
        <dbReference type="EMBL" id="TCL44787.1"/>
    </source>
</evidence>
<proteinExistence type="predicted"/>
<reference evidence="2 3" key="1">
    <citation type="submission" date="2019-03" db="EMBL/GenBank/DDBJ databases">
        <title>Genomic Encyclopedia of Type Strains, Phase IV (KMG-IV): sequencing the most valuable type-strain genomes for metagenomic binning, comparative biology and taxonomic classification.</title>
        <authorList>
            <person name="Goeker M."/>
        </authorList>
    </citation>
    <scope>NUCLEOTIDE SEQUENCE [LARGE SCALE GENOMIC DNA]</scope>
    <source>
        <strain evidence="2 3">DSM 24979</strain>
    </source>
</reference>
<gene>
    <name evidence="2" type="ORF">EDD69_12312</name>
</gene>
<evidence type="ECO:0000313" key="3">
    <source>
        <dbReference type="Proteomes" id="UP000295658"/>
    </source>
</evidence>
<keyword evidence="1" id="KW-0472">Membrane</keyword>
<evidence type="ECO:0000256" key="1">
    <source>
        <dbReference type="SAM" id="Phobius"/>
    </source>
</evidence>
<dbReference type="NCBIfam" id="NF045534">
    <property type="entry name" value="small_EYxxD"/>
    <property type="match status" value="1"/>
</dbReference>
<dbReference type="RefSeq" id="WP_341539347.1">
    <property type="nucleotide sequence ID" value="NZ_SLUL01000023.1"/>
</dbReference>
<name>A0A4R1Q9A4_9BACL</name>
<dbReference type="AlphaFoldDB" id="A0A4R1Q9A4"/>